<evidence type="ECO:0000313" key="1">
    <source>
        <dbReference type="EMBL" id="CAI6333531.1"/>
    </source>
</evidence>
<name>A0A9W4XQB7_9PLEO</name>
<comment type="caution">
    <text evidence="1">The sequence shown here is derived from an EMBL/GenBank/DDBJ whole genome shotgun (WGS) entry which is preliminary data.</text>
</comment>
<proteinExistence type="predicted"/>
<protein>
    <submittedName>
        <fullName evidence="1">Uncharacterized protein</fullName>
    </submittedName>
</protein>
<accession>A0A9W4XQB7</accession>
<dbReference type="Proteomes" id="UP001152607">
    <property type="component" value="Unassembled WGS sequence"/>
</dbReference>
<reference evidence="1" key="1">
    <citation type="submission" date="2023-01" db="EMBL/GenBank/DDBJ databases">
        <authorList>
            <person name="Van Ghelder C."/>
            <person name="Rancurel C."/>
        </authorList>
    </citation>
    <scope>NUCLEOTIDE SEQUENCE</scope>
    <source>
        <strain evidence="1">CNCM I-4278</strain>
    </source>
</reference>
<gene>
    <name evidence="1" type="ORF">PDIGIT_LOCUS6573</name>
</gene>
<organism evidence="1 2">
    <name type="scientific">Periconia digitata</name>
    <dbReference type="NCBI Taxonomy" id="1303443"/>
    <lineage>
        <taxon>Eukaryota</taxon>
        <taxon>Fungi</taxon>
        <taxon>Dikarya</taxon>
        <taxon>Ascomycota</taxon>
        <taxon>Pezizomycotina</taxon>
        <taxon>Dothideomycetes</taxon>
        <taxon>Pleosporomycetidae</taxon>
        <taxon>Pleosporales</taxon>
        <taxon>Massarineae</taxon>
        <taxon>Periconiaceae</taxon>
        <taxon>Periconia</taxon>
    </lineage>
</organism>
<sequence>MFPMSGGITASIRYSTKYHLPQLSRTTKLGALERIFTFPDRQHSIIDTARQEGRMSWHSDMSDKYRNSVLDGCCPPPHPLPWRSISQPPHVLRFRIQSLECAKSCARHILSAIDQGNCEPTPFACSAVTLIACRLWATNCVQRRARAPFLDEISICSVCYYTNASFERQSVKQTGPVENTSPNPS</sequence>
<evidence type="ECO:0000313" key="2">
    <source>
        <dbReference type="Proteomes" id="UP001152607"/>
    </source>
</evidence>
<dbReference type="EMBL" id="CAOQHR010000004">
    <property type="protein sequence ID" value="CAI6333531.1"/>
    <property type="molecule type" value="Genomic_DNA"/>
</dbReference>
<keyword evidence="2" id="KW-1185">Reference proteome</keyword>
<dbReference type="AlphaFoldDB" id="A0A9W4XQB7"/>